<evidence type="ECO:0000313" key="17">
    <source>
        <dbReference type="EMBL" id="OOZ42684.1"/>
    </source>
</evidence>
<dbReference type="Gene3D" id="2.70.150.10">
    <property type="entry name" value="Calcium-transporting ATPase, cytoplasmic transduction domain A"/>
    <property type="match status" value="1"/>
</dbReference>
<dbReference type="InterPro" id="IPR006121">
    <property type="entry name" value="HMA_dom"/>
</dbReference>
<keyword evidence="12 15" id="KW-1133">Transmembrane helix</keyword>
<dbReference type="InterPro" id="IPR027256">
    <property type="entry name" value="P-typ_ATPase_IB"/>
</dbReference>
<keyword evidence="4 15" id="KW-1003">Cell membrane</keyword>
<dbReference type="InterPro" id="IPR008250">
    <property type="entry name" value="ATPase_P-typ_transduc_dom_A_sf"/>
</dbReference>
<dbReference type="SUPFAM" id="SSF81653">
    <property type="entry name" value="Calcium ATPase, transduction domain A"/>
    <property type="match status" value="1"/>
</dbReference>
<evidence type="ECO:0000256" key="12">
    <source>
        <dbReference type="ARBA" id="ARBA00022989"/>
    </source>
</evidence>
<comment type="subcellular location">
    <subcellularLocation>
        <location evidence="1">Cell membrane</location>
        <topology evidence="1">Multi-pass membrane protein</topology>
    </subcellularLocation>
</comment>
<dbReference type="PANTHER" id="PTHR43520">
    <property type="entry name" value="ATP7, ISOFORM B"/>
    <property type="match status" value="1"/>
</dbReference>
<keyword evidence="5" id="KW-0597">Phosphoprotein</keyword>
<keyword evidence="7 15" id="KW-0479">Metal-binding</keyword>
<dbReference type="InterPro" id="IPR023298">
    <property type="entry name" value="ATPase_P-typ_TM_dom_sf"/>
</dbReference>
<sequence>MGEAANNPPADVEETCFHCGLPVPDFDEPIKLDVLQAERHFCCHGCEAVCKAIVDADLEDYYKHRTTHSATADVDIVPDFLKQSDLYDRPEIQKNFVLEEGAWREASLLLENIRCPACLWLNEKHLRSLDGVMDVHIDDVTQRARVKWNPQKIRLSEILTAISSIGYIAHPYDATRSRQLQKIRNRRSTERLIFAGLIGMLVMQFSFATYLMPVEPDASLPMWVVLGRWTGLLLTAIILVYSGQEFFAGVWSDIKNRRLGMDVPLVLGLLFAWFGTITSQGEVYLDSIAMFVFFLLLARRLELKGKLKAAGRLEELARVTPRTAVRIDTGGERHRVAVEDLQVGDLVHLLPGETVQVDGEVARGVSSFDESLLTGESLPVLHEIGDALLAGSVNGEQSIDMLVTHTVQASAVSEIRKLIDRGLAQRPGYAELADRIATWFVAVILVLAATTATYWFMHQPDQWLATTVAVLIVTCPCALALATPMTLSVSAGKFVGLGMLPLRMKALDALAKSTLFVFDKTGTLTHGKPELAEVVTYAGIERDDALGRASLLSADSEHPVARALRAFPHDKADTDELFNQPGAGTSARINGEEWFLGKAEYIQEKTPLTDDQRERVESFRKQGYLVSVLASGSGVVAIFTFHDPLRPGVEELLSGLKKSGVTEFVILSGDSQQNVERVASKLGITSFHANLSPREKFDWVQSRQKEGRQIAMFGVGNNDAPTLALADVSLSFADATDLANNSSDFLLLNDEPQVLVKARRLAVRTHTNLMQNFAWAAIYNFVAVPFAAVGLIPPWGAAIGMSLSSLVVVVNALRLQRSND</sequence>
<dbReference type="NCBIfam" id="TIGR01525">
    <property type="entry name" value="ATPase-IB_hvy"/>
    <property type="match status" value="1"/>
</dbReference>
<evidence type="ECO:0000256" key="13">
    <source>
        <dbReference type="ARBA" id="ARBA00023065"/>
    </source>
</evidence>
<dbReference type="Gene3D" id="3.40.1110.10">
    <property type="entry name" value="Calcium-transporting ATPase, cytoplasmic domain N"/>
    <property type="match status" value="1"/>
</dbReference>
<comment type="similarity">
    <text evidence="2 15">Belongs to the cation transport ATPase (P-type) (TC 3.A.3) family. Type IB subfamily.</text>
</comment>
<keyword evidence="13" id="KW-0406">Ion transport</keyword>
<dbReference type="InterPro" id="IPR001757">
    <property type="entry name" value="P_typ_ATPase"/>
</dbReference>
<evidence type="ECO:0000256" key="10">
    <source>
        <dbReference type="ARBA" id="ARBA00022842"/>
    </source>
</evidence>
<evidence type="ECO:0000256" key="2">
    <source>
        <dbReference type="ARBA" id="ARBA00006024"/>
    </source>
</evidence>
<protein>
    <submittedName>
        <fullName evidence="17">Copper-translocating P-type ATPase</fullName>
    </submittedName>
</protein>
<dbReference type="GO" id="GO:0043682">
    <property type="term" value="F:P-type divalent copper transporter activity"/>
    <property type="evidence" value="ECO:0007669"/>
    <property type="project" value="TreeGrafter"/>
</dbReference>
<dbReference type="Pfam" id="PF00702">
    <property type="entry name" value="Hydrolase"/>
    <property type="match status" value="1"/>
</dbReference>
<dbReference type="SUPFAM" id="SSF55008">
    <property type="entry name" value="HMA, heavy metal-associated domain"/>
    <property type="match status" value="1"/>
</dbReference>
<feature type="transmembrane region" description="Helical" evidence="15">
    <location>
        <begin position="283"/>
        <end position="298"/>
    </location>
</feature>
<dbReference type="GO" id="GO:0005886">
    <property type="term" value="C:plasma membrane"/>
    <property type="evidence" value="ECO:0007669"/>
    <property type="project" value="UniProtKB-SubCell"/>
</dbReference>
<dbReference type="PRINTS" id="PR00119">
    <property type="entry name" value="CATATPASE"/>
</dbReference>
<keyword evidence="3" id="KW-0813">Transport</keyword>
<keyword evidence="11" id="KW-1278">Translocase</keyword>
<dbReference type="SUPFAM" id="SSF56784">
    <property type="entry name" value="HAD-like"/>
    <property type="match status" value="1"/>
</dbReference>
<evidence type="ECO:0000256" key="14">
    <source>
        <dbReference type="ARBA" id="ARBA00023136"/>
    </source>
</evidence>
<dbReference type="InterPro" id="IPR023214">
    <property type="entry name" value="HAD_sf"/>
</dbReference>
<dbReference type="RefSeq" id="WP_078476200.1">
    <property type="nucleotide sequence ID" value="NZ_MPRK01000019.1"/>
</dbReference>
<evidence type="ECO:0000256" key="8">
    <source>
        <dbReference type="ARBA" id="ARBA00022741"/>
    </source>
</evidence>
<dbReference type="Pfam" id="PF12156">
    <property type="entry name" value="ATPase-cat_bd"/>
    <property type="match status" value="1"/>
</dbReference>
<feature type="transmembrane region" description="Helical" evidence="15">
    <location>
        <begin position="769"/>
        <end position="789"/>
    </location>
</feature>
<evidence type="ECO:0000256" key="15">
    <source>
        <dbReference type="RuleBase" id="RU362081"/>
    </source>
</evidence>
<dbReference type="NCBIfam" id="TIGR01494">
    <property type="entry name" value="ATPase_P-type"/>
    <property type="match status" value="1"/>
</dbReference>
<reference evidence="17 18" key="1">
    <citation type="submission" date="2016-11" db="EMBL/GenBank/DDBJ databases">
        <title>Mixed transmission modes and dynamic genome evolution in an obligate animal-bacterial symbiosis.</title>
        <authorList>
            <person name="Russell S.L."/>
            <person name="Corbett-Detig R.B."/>
            <person name="Cavanaugh C.M."/>
        </authorList>
    </citation>
    <scope>NUCLEOTIDE SEQUENCE [LARGE SCALE GENOMIC DNA]</scope>
    <source>
        <strain evidence="17">Sp-SM6</strain>
    </source>
</reference>
<feature type="transmembrane region" description="Helical" evidence="15">
    <location>
        <begin position="463"/>
        <end position="483"/>
    </location>
</feature>
<feature type="transmembrane region" description="Helical" evidence="15">
    <location>
        <begin position="795"/>
        <end position="813"/>
    </location>
</feature>
<evidence type="ECO:0000259" key="16">
    <source>
        <dbReference type="PROSITE" id="PS50846"/>
    </source>
</evidence>
<dbReference type="GO" id="GO:0016887">
    <property type="term" value="F:ATP hydrolysis activity"/>
    <property type="evidence" value="ECO:0007669"/>
    <property type="project" value="InterPro"/>
</dbReference>
<keyword evidence="8 15" id="KW-0547">Nucleotide-binding</keyword>
<evidence type="ECO:0000256" key="5">
    <source>
        <dbReference type="ARBA" id="ARBA00022553"/>
    </source>
</evidence>
<dbReference type="EMBL" id="MPRK01000019">
    <property type="protein sequence ID" value="OOZ42684.1"/>
    <property type="molecule type" value="Genomic_DNA"/>
</dbReference>
<gene>
    <name evidence="17" type="ORF">BOW52_02030</name>
</gene>
<evidence type="ECO:0000256" key="3">
    <source>
        <dbReference type="ARBA" id="ARBA00022448"/>
    </source>
</evidence>
<accession>A0A1T2LCB4</accession>
<dbReference type="GO" id="GO:0005524">
    <property type="term" value="F:ATP binding"/>
    <property type="evidence" value="ECO:0007669"/>
    <property type="project" value="UniProtKB-UniRule"/>
</dbReference>
<evidence type="ECO:0000256" key="4">
    <source>
        <dbReference type="ARBA" id="ARBA00022475"/>
    </source>
</evidence>
<dbReference type="PROSITE" id="PS00154">
    <property type="entry name" value="ATPASE_E1_E2"/>
    <property type="match status" value="1"/>
</dbReference>
<keyword evidence="6 15" id="KW-0812">Transmembrane</keyword>
<evidence type="ECO:0000256" key="1">
    <source>
        <dbReference type="ARBA" id="ARBA00004651"/>
    </source>
</evidence>
<dbReference type="SUPFAM" id="SSF81665">
    <property type="entry name" value="Calcium ATPase, transmembrane domain M"/>
    <property type="match status" value="1"/>
</dbReference>
<dbReference type="PANTHER" id="PTHR43520:SF5">
    <property type="entry name" value="CATION-TRANSPORTING P-TYPE ATPASE-RELATED"/>
    <property type="match status" value="1"/>
</dbReference>
<dbReference type="InterPro" id="IPR036412">
    <property type="entry name" value="HAD-like_sf"/>
</dbReference>
<dbReference type="InterPro" id="IPR021993">
    <property type="entry name" value="ATPase-cat-bd"/>
</dbReference>
<feature type="transmembrane region" description="Helical" evidence="15">
    <location>
        <begin position="232"/>
        <end position="252"/>
    </location>
</feature>
<evidence type="ECO:0000256" key="9">
    <source>
        <dbReference type="ARBA" id="ARBA00022840"/>
    </source>
</evidence>
<evidence type="ECO:0000313" key="18">
    <source>
        <dbReference type="Proteomes" id="UP000190198"/>
    </source>
</evidence>
<keyword evidence="9 15" id="KW-0067">ATP-binding</keyword>
<evidence type="ECO:0000256" key="7">
    <source>
        <dbReference type="ARBA" id="ARBA00022723"/>
    </source>
</evidence>
<feature type="transmembrane region" description="Helical" evidence="15">
    <location>
        <begin position="192"/>
        <end position="212"/>
    </location>
</feature>
<proteinExistence type="inferred from homology"/>
<dbReference type="NCBIfam" id="TIGR01511">
    <property type="entry name" value="ATPase-IB1_Cu"/>
    <property type="match status" value="1"/>
</dbReference>
<dbReference type="GO" id="GO:0005507">
    <property type="term" value="F:copper ion binding"/>
    <property type="evidence" value="ECO:0007669"/>
    <property type="project" value="TreeGrafter"/>
</dbReference>
<evidence type="ECO:0000256" key="6">
    <source>
        <dbReference type="ARBA" id="ARBA00022692"/>
    </source>
</evidence>
<dbReference type="GO" id="GO:0055070">
    <property type="term" value="P:copper ion homeostasis"/>
    <property type="evidence" value="ECO:0007669"/>
    <property type="project" value="TreeGrafter"/>
</dbReference>
<dbReference type="InterPro" id="IPR023299">
    <property type="entry name" value="ATPase_P-typ_cyto_dom_N"/>
</dbReference>
<dbReference type="CDD" id="cd02079">
    <property type="entry name" value="P-type_ATPase_HM"/>
    <property type="match status" value="1"/>
</dbReference>
<feature type="transmembrane region" description="Helical" evidence="15">
    <location>
        <begin position="259"/>
        <end position="277"/>
    </location>
</feature>
<dbReference type="Pfam" id="PF00122">
    <property type="entry name" value="E1-E2_ATPase"/>
    <property type="match status" value="1"/>
</dbReference>
<dbReference type="OrthoDB" id="9814270at2"/>
<organism evidence="17 18">
    <name type="scientific">Solemya elarraichensis gill symbiont</name>
    <dbReference type="NCBI Taxonomy" id="1918949"/>
    <lineage>
        <taxon>Bacteria</taxon>
        <taxon>Pseudomonadati</taxon>
        <taxon>Pseudomonadota</taxon>
        <taxon>Gammaproteobacteria</taxon>
        <taxon>sulfur-oxidizing symbionts</taxon>
    </lineage>
</organism>
<keyword evidence="14 15" id="KW-0472">Membrane</keyword>
<dbReference type="AlphaFoldDB" id="A0A1T2LCB4"/>
<dbReference type="Gene3D" id="3.30.70.100">
    <property type="match status" value="1"/>
</dbReference>
<feature type="transmembrane region" description="Helical" evidence="15">
    <location>
        <begin position="436"/>
        <end position="457"/>
    </location>
</feature>
<dbReference type="Proteomes" id="UP000190198">
    <property type="component" value="Unassembled WGS sequence"/>
</dbReference>
<feature type="domain" description="HMA" evidence="16">
    <location>
        <begin position="104"/>
        <end position="170"/>
    </location>
</feature>
<dbReference type="Gene3D" id="3.40.50.1000">
    <property type="entry name" value="HAD superfamily/HAD-like"/>
    <property type="match status" value="1"/>
</dbReference>
<name>A0A1T2LCB4_9GAMM</name>
<dbReference type="InterPro" id="IPR059000">
    <property type="entry name" value="ATPase_P-type_domA"/>
</dbReference>
<comment type="caution">
    <text evidence="17">The sequence shown here is derived from an EMBL/GenBank/DDBJ whole genome shotgun (WGS) entry which is preliminary data.</text>
</comment>
<evidence type="ECO:0000256" key="11">
    <source>
        <dbReference type="ARBA" id="ARBA00022967"/>
    </source>
</evidence>
<dbReference type="PROSITE" id="PS50846">
    <property type="entry name" value="HMA_2"/>
    <property type="match status" value="1"/>
</dbReference>
<keyword evidence="10" id="KW-0460">Magnesium</keyword>
<keyword evidence="18" id="KW-1185">Reference proteome</keyword>
<dbReference type="InterPro" id="IPR018303">
    <property type="entry name" value="ATPase_P-typ_P_site"/>
</dbReference>
<dbReference type="InterPro" id="IPR036163">
    <property type="entry name" value="HMA_dom_sf"/>
</dbReference>